<evidence type="ECO:0000313" key="3">
    <source>
        <dbReference type="Proteomes" id="UP000281752"/>
    </source>
</evidence>
<comment type="caution">
    <text evidence="2">The sequence shown here is derived from an EMBL/GenBank/DDBJ whole genome shotgun (WGS) entry which is preliminary data.</text>
</comment>
<proteinExistence type="predicted"/>
<accession>A0AB74CU20</accession>
<sequence>MKAISNENMQTSTNDLEGKTLASGYTLFESLLLILLLTTILSFPVLAFSAWKKELTVYQFFSQFEKRIYTTQKIAIVNQIQTGFYWNNDENQIIFRMSQPDEASWKVLDIPDEITLKRHASITFAAGTGNESSLKAYQFYWEEKGQTITYQFQMVSGRYTKRIE</sequence>
<dbReference type="Proteomes" id="UP000281752">
    <property type="component" value="Unassembled WGS sequence"/>
</dbReference>
<dbReference type="NCBIfam" id="NF040982">
    <property type="entry name" value="ComGD"/>
    <property type="match status" value="1"/>
</dbReference>
<evidence type="ECO:0000256" key="1">
    <source>
        <dbReference type="SAM" id="Phobius"/>
    </source>
</evidence>
<dbReference type="EMBL" id="RKNM01000020">
    <property type="protein sequence ID" value="ROX53836.1"/>
    <property type="molecule type" value="Genomic_DNA"/>
</dbReference>
<dbReference type="AlphaFoldDB" id="A0AB74CU20"/>
<keyword evidence="1" id="KW-0812">Transmembrane</keyword>
<protein>
    <submittedName>
        <fullName evidence="2">Type II secretion system protein</fullName>
    </submittedName>
</protein>
<dbReference type="InterPro" id="IPR016785">
    <property type="entry name" value="ComGD"/>
</dbReference>
<gene>
    <name evidence="2" type="ORF">EGW36_12325</name>
</gene>
<evidence type="ECO:0000313" key="2">
    <source>
        <dbReference type="EMBL" id="ROX53836.1"/>
    </source>
</evidence>
<feature type="transmembrane region" description="Helical" evidence="1">
    <location>
        <begin position="31"/>
        <end position="51"/>
    </location>
</feature>
<organism evidence="2 3">
    <name type="scientific">Enterococcus faecium</name>
    <name type="common">Streptococcus faecium</name>
    <dbReference type="NCBI Taxonomy" id="1352"/>
    <lineage>
        <taxon>Bacteria</taxon>
        <taxon>Bacillati</taxon>
        <taxon>Bacillota</taxon>
        <taxon>Bacilli</taxon>
        <taxon>Lactobacillales</taxon>
        <taxon>Enterococcaceae</taxon>
        <taxon>Enterococcus</taxon>
    </lineage>
</organism>
<keyword evidence="1" id="KW-1133">Transmembrane helix</keyword>
<name>A0AB74CU20_ENTFC</name>
<keyword evidence="1" id="KW-0472">Membrane</keyword>
<reference evidence="2 3" key="1">
    <citation type="submission" date="2018-10" db="EMBL/GenBank/DDBJ databases">
        <title>Genotypes and phenotypes of Enterococci isolated from broiler chickens.</title>
        <authorList>
            <person name="Muhammad A.R."/>
            <person name="Diarra M.S."/>
        </authorList>
    </citation>
    <scope>NUCLEOTIDE SEQUENCE [LARGE SCALE GENOMIC DNA]</scope>
    <source>
        <strain evidence="2 3">P5 C A 35</strain>
    </source>
</reference>